<dbReference type="InterPro" id="IPR014016">
    <property type="entry name" value="UvrD-like_ATP-bd"/>
</dbReference>
<dbReference type="EMBL" id="WHOC01000198">
    <property type="protein sequence ID" value="NOU91435.1"/>
    <property type="molecule type" value="Genomic_DNA"/>
</dbReference>
<feature type="domain" description="UvrD-like helicase ATP-binding" evidence="6">
    <location>
        <begin position="212"/>
        <end position="666"/>
    </location>
</feature>
<accession>A0ABX1ZDN4</accession>
<dbReference type="PROSITE" id="PS51198">
    <property type="entry name" value="UVRD_HELICASE_ATP_BIND"/>
    <property type="match status" value="1"/>
</dbReference>
<dbReference type="RefSeq" id="WP_171694132.1">
    <property type="nucleotide sequence ID" value="NZ_WHOC01000198.1"/>
</dbReference>
<reference evidence="7 8" key="1">
    <citation type="submission" date="2019-10" db="EMBL/GenBank/DDBJ databases">
        <title>Description of Paenibacillus choica sp. nov.</title>
        <authorList>
            <person name="Carlier A."/>
            <person name="Qi S."/>
        </authorList>
    </citation>
    <scope>NUCLEOTIDE SEQUENCE [LARGE SCALE GENOMIC DNA]</scope>
    <source>
        <strain evidence="7 8">LMG 31460</strain>
    </source>
</reference>
<sequence>MNLTEQDWSDEEQRVQEVTAKMRIRITGLEDQVGKVQSDVVEIRKHYWDEVTMDMSTTEDAAESIASMRQQAELLSERERTHRQAAVTLGKLKRLVNSPYFGRIDFMEREERQGEAIYLGIAAFLNEQEDHYLVYDWRAPISSLYYDYAPGEVAFTTPNGMVEGQMLLKRQFVIRDSHIQLMFDTGVTIGDELLKQVLSRSSDAQMKTIVATIQKEQNRIIRNDKARMLIVQGVAGSGKTSAALQRVAYLLYKHRDQLSSDQMVLFSPNPLFNHYVSTVLPELGEENMQQTTYLAYLERRLGEEFDVEDSFTQLEFVLARGRSSENGETAQEHIPQGDEECAYNARLSGIHYKSSMEFLAVIHAYQERLMHADMLFNPIKFREKEVLSAARLVERFYSYDPAIRLPNRLELMRGWILEQLELFAEHQLEEAWVEEEIELLSSEEYHLAYLRLRKLERGQGDTFDDFDQERVLLARDVIKEHLKPVRNAVKRLKFVDLIGLYWQLFREEIREEETMHEMKVGQGSSIENQWSPIEIQRSPEENQWSPIENKPPYWSAICERTLKELAQARLPYEDATPFLYMMEAVCGFQTNGAVRHVIIDEAQDYSPFQLAYLKRLFPRCRMTALGDLNQAIYSHASAYSEIDPIAALYGPEQTEVIRLHRSYRSTRELVEFTRGIVLGGDAIEPFTRGGAKPRVIKVSDRRSLHSLLAAEIDRLLGEGYASIAIIAKTASESKLAHQALEPQLQVPLGLITKHSPTFESGVLVIPSYLAKGVEFDAVLIYDGSRHQYGHETERKLFYTACTRAMHELCIFSLGELTGFVGEHLTDAYECV</sequence>
<dbReference type="NCBIfam" id="NF041464">
    <property type="entry name" value="HelD_BACSU"/>
    <property type="match status" value="1"/>
</dbReference>
<evidence type="ECO:0000256" key="5">
    <source>
        <dbReference type="PROSITE-ProRule" id="PRU00560"/>
    </source>
</evidence>
<evidence type="ECO:0000256" key="1">
    <source>
        <dbReference type="ARBA" id="ARBA00022741"/>
    </source>
</evidence>
<keyword evidence="1 5" id="KW-0547">Nucleotide-binding</keyword>
<dbReference type="PANTHER" id="PTHR11070">
    <property type="entry name" value="UVRD / RECB / PCRA DNA HELICASE FAMILY MEMBER"/>
    <property type="match status" value="1"/>
</dbReference>
<evidence type="ECO:0000313" key="8">
    <source>
        <dbReference type="Proteomes" id="UP000658690"/>
    </source>
</evidence>
<feature type="binding site" evidence="5">
    <location>
        <begin position="233"/>
        <end position="240"/>
    </location>
    <ligand>
        <name>ATP</name>
        <dbReference type="ChEBI" id="CHEBI:30616"/>
    </ligand>
</feature>
<proteinExistence type="predicted"/>
<name>A0ABX1ZDN4_9BACL</name>
<dbReference type="Gene3D" id="3.40.50.300">
    <property type="entry name" value="P-loop containing nucleotide triphosphate hydrolases"/>
    <property type="match status" value="3"/>
</dbReference>
<dbReference type="Proteomes" id="UP000658690">
    <property type="component" value="Unassembled WGS sequence"/>
</dbReference>
<keyword evidence="2 5" id="KW-0378">Hydrolase</keyword>
<comment type="caution">
    <text evidence="7">The sequence shown here is derived from an EMBL/GenBank/DDBJ whole genome shotgun (WGS) entry which is preliminary data.</text>
</comment>
<evidence type="ECO:0000259" key="6">
    <source>
        <dbReference type="PROSITE" id="PS51198"/>
    </source>
</evidence>
<keyword evidence="8" id="KW-1185">Reference proteome</keyword>
<dbReference type="Pfam" id="PF13538">
    <property type="entry name" value="UvrD_C_2"/>
    <property type="match status" value="1"/>
</dbReference>
<dbReference type="Pfam" id="PF00580">
    <property type="entry name" value="UvrD-helicase"/>
    <property type="match status" value="1"/>
</dbReference>
<dbReference type="InterPro" id="IPR027785">
    <property type="entry name" value="UvrD-like_helicase_C"/>
</dbReference>
<gene>
    <name evidence="7" type="ORF">GC102_37780</name>
</gene>
<dbReference type="InterPro" id="IPR027417">
    <property type="entry name" value="P-loop_NTPase"/>
</dbReference>
<evidence type="ECO:0000256" key="2">
    <source>
        <dbReference type="ARBA" id="ARBA00022801"/>
    </source>
</evidence>
<dbReference type="PANTHER" id="PTHR11070:SF17">
    <property type="entry name" value="DNA HELICASE IV"/>
    <property type="match status" value="1"/>
</dbReference>
<protein>
    <submittedName>
        <fullName evidence="7">AAA family ATPase</fullName>
    </submittedName>
</protein>
<keyword evidence="4 5" id="KW-0067">ATP-binding</keyword>
<dbReference type="InterPro" id="IPR048228">
    <property type="entry name" value="HelD_bacillota"/>
</dbReference>
<evidence type="ECO:0000313" key="7">
    <source>
        <dbReference type="EMBL" id="NOU91435.1"/>
    </source>
</evidence>
<evidence type="ECO:0000256" key="3">
    <source>
        <dbReference type="ARBA" id="ARBA00022806"/>
    </source>
</evidence>
<keyword evidence="3 5" id="KW-0347">Helicase</keyword>
<dbReference type="InterPro" id="IPR000212">
    <property type="entry name" value="DNA_helicase_UvrD/REP"/>
</dbReference>
<dbReference type="SUPFAM" id="SSF52540">
    <property type="entry name" value="P-loop containing nucleoside triphosphate hydrolases"/>
    <property type="match status" value="1"/>
</dbReference>
<evidence type="ECO:0000256" key="4">
    <source>
        <dbReference type="ARBA" id="ARBA00022840"/>
    </source>
</evidence>
<organism evidence="7 8">
    <name type="scientific">Paenibacillus germinis</name>
    <dbReference type="NCBI Taxonomy" id="2654979"/>
    <lineage>
        <taxon>Bacteria</taxon>
        <taxon>Bacillati</taxon>
        <taxon>Bacillota</taxon>
        <taxon>Bacilli</taxon>
        <taxon>Bacillales</taxon>
        <taxon>Paenibacillaceae</taxon>
        <taxon>Paenibacillus</taxon>
    </lineage>
</organism>